<proteinExistence type="predicted"/>
<sequence length="261" mass="30677">MKKPLLDVIFASDKRKNVLMLLKEGPKETENLLSSLETTRQSLLPQIRILEDHHLITHYEDSYELTTLGEMTVSKMQPLIDTVKVFDNNIDYWGTHYFDFIPLHLLKRIDELGECKIIVPPIPEIFEFNKEVHERSKKSGFFVKICSSMHPKFFTLFSELAELGVEMTFLISEDLLDYLKREKYEEFRSLLENEKTTFYLYQEKMQFFSIVLNDQCVLLRLLQKDGSFSNLQAMFTGESAVNWGKELTEYFKQSSVQIVDI</sequence>
<evidence type="ECO:0000259" key="2">
    <source>
        <dbReference type="Pfam" id="PF25213"/>
    </source>
</evidence>
<evidence type="ECO:0000313" key="3">
    <source>
        <dbReference type="EMBL" id="QLC50027.1"/>
    </source>
</evidence>
<feature type="domain" description="HVO-A0261-like N-terminal" evidence="2">
    <location>
        <begin position="9"/>
        <end position="85"/>
    </location>
</feature>
<dbReference type="RefSeq" id="WP_176965083.1">
    <property type="nucleotide sequence ID" value="NZ_CP058215.1"/>
</dbReference>
<dbReference type="EMBL" id="CP058215">
    <property type="protein sequence ID" value="QLC50027.1"/>
    <property type="molecule type" value="Genomic_DNA"/>
</dbReference>
<dbReference type="InterPro" id="IPR016490">
    <property type="entry name" value="Tscrpt_reg_HTH_AF0396-typ3"/>
</dbReference>
<evidence type="ECO:0000313" key="4">
    <source>
        <dbReference type="Proteomes" id="UP000509594"/>
    </source>
</evidence>
<dbReference type="InterPro" id="IPR013561">
    <property type="entry name" value="FilR1_middle_dom"/>
</dbReference>
<dbReference type="Pfam" id="PF25213">
    <property type="entry name" value="HVO_A0261_N"/>
    <property type="match status" value="1"/>
</dbReference>
<dbReference type="PIRSF" id="PIRSF006692">
    <property type="entry name" value="TF_HTH_AF0396_prd"/>
    <property type="match status" value="1"/>
</dbReference>
<dbReference type="InterPro" id="IPR036390">
    <property type="entry name" value="WH_DNA-bd_sf"/>
</dbReference>
<reference evidence="3 4" key="1">
    <citation type="submission" date="2020-06" db="EMBL/GenBank/DDBJ databases">
        <title>Methanolobus halotolerans sp. nov., isolated from a saline lake Tus in Siberia.</title>
        <authorList>
            <person name="Shen Y."/>
            <person name="Chen S.-C."/>
            <person name="Lai M.-C."/>
            <person name="Huang H.-H."/>
            <person name="Chiu H.-H."/>
            <person name="Tang S.-L."/>
            <person name="Rogozin D.Y."/>
            <person name="Degermendzhy A.G."/>
        </authorList>
    </citation>
    <scope>NUCLEOTIDE SEQUENCE [LARGE SCALE GENOMIC DNA]</scope>
    <source>
        <strain evidence="3 4">DSM 21339</strain>
    </source>
</reference>
<dbReference type="GeneID" id="55821433"/>
<keyword evidence="4" id="KW-1185">Reference proteome</keyword>
<dbReference type="AlphaFoldDB" id="A0A7D5IPR9"/>
<dbReference type="OrthoDB" id="11410at2157"/>
<dbReference type="Pfam" id="PF08350">
    <property type="entry name" value="FilR1_middle"/>
    <property type="match status" value="1"/>
</dbReference>
<name>A0A7D5IPR9_9EURY</name>
<organism evidence="3 4">
    <name type="scientific">Methanolobus zinderi</name>
    <dbReference type="NCBI Taxonomy" id="536044"/>
    <lineage>
        <taxon>Archaea</taxon>
        <taxon>Methanobacteriati</taxon>
        <taxon>Methanobacteriota</taxon>
        <taxon>Stenosarchaea group</taxon>
        <taxon>Methanomicrobia</taxon>
        <taxon>Methanosarcinales</taxon>
        <taxon>Methanosarcinaceae</taxon>
        <taxon>Methanolobus</taxon>
    </lineage>
</organism>
<dbReference type="SUPFAM" id="SSF46785">
    <property type="entry name" value="Winged helix' DNA-binding domain"/>
    <property type="match status" value="1"/>
</dbReference>
<accession>A0A7D5IPR9</accession>
<dbReference type="KEGG" id="mzi:HWN40_07120"/>
<gene>
    <name evidence="3" type="ORF">HWN40_07120</name>
</gene>
<protein>
    <submittedName>
        <fullName evidence="3">Winged helix-turn-helix domain-containing protein</fullName>
    </submittedName>
</protein>
<dbReference type="Gene3D" id="1.10.10.10">
    <property type="entry name" value="Winged helix-like DNA-binding domain superfamily/Winged helix DNA-binding domain"/>
    <property type="match status" value="1"/>
</dbReference>
<evidence type="ECO:0000259" key="1">
    <source>
        <dbReference type="Pfam" id="PF08350"/>
    </source>
</evidence>
<dbReference type="InterPro" id="IPR057527">
    <property type="entry name" value="HVO_A0261-like_N"/>
</dbReference>
<dbReference type="Proteomes" id="UP000509594">
    <property type="component" value="Chromosome"/>
</dbReference>
<feature type="domain" description="Methanogenesis regulatory protein FilR1 middle" evidence="1">
    <location>
        <begin position="125"/>
        <end position="253"/>
    </location>
</feature>
<dbReference type="InterPro" id="IPR036388">
    <property type="entry name" value="WH-like_DNA-bd_sf"/>
</dbReference>